<feature type="signal peptide" evidence="3">
    <location>
        <begin position="1"/>
        <end position="29"/>
    </location>
</feature>
<dbReference type="InterPro" id="IPR018392">
    <property type="entry name" value="LysM"/>
</dbReference>
<dbReference type="GO" id="GO:0004672">
    <property type="term" value="F:protein kinase activity"/>
    <property type="evidence" value="ECO:0007669"/>
    <property type="project" value="InterPro"/>
</dbReference>
<sequence length="686" mass="72677">MAPPSRATVALFFYAIGVLLLSCSPPARSQQPYGSEIADCGSKHNDTGLLGYFCGSGAPSCESYLTFHARSPFSDPASIAALLGADAASLAAANSASSPFAQGTKVLIPVRCSCTGAAAGGSYYQRNATYVARDGDTLLIIAKNTFQGLSTCQAVEEQGLGGAAPTSLLAGQSVTVPLRCACPSASQAAAGVRFLVSYLVDELDTVDAVAARFGVDARSILEANQLKSGDTIYPYTTLLIPVKSQPNISQLQSPPPPPPPPVASVPATKGKSHKGVYIGIGVAVSVVAVIASVVAALVLKTRRRRASTDPTTAGGFADKDGKDMGQLPYGVTGDEVSVTISEAFSSLSDIKSSLKVYTYDELVTATDEFSTERRISGSVYRAAFNEDTAAVEIVDHDVSTEVEITRRMNHFNLVRLNGLCHHRGRWYLVSEYAEHGTLRDRLLAGATGAAAPLSWTQRVQVALDVAEGLRYLHGYARPPYVHMDVRSGSVLLDTAFRAKIRNFGGARVIRGGDEGDQGDARELFTMTSTIAGARGYMAPEYLEHGVVSPKADVYSFGVVLLELFTGKDVEQLEEDGGGDPLAGLNALGVDRKNDEEHHGDDGAALKRLEEFVDPAMAAGSCHLDAVVMMVRLIERCVQRNAGARPGMGEVAQYLLKLSDISGDSWQSSSEYRQSSVSEATSEQLAR</sequence>
<dbReference type="SUPFAM" id="SSF54106">
    <property type="entry name" value="LysM domain"/>
    <property type="match status" value="1"/>
</dbReference>
<feature type="domain" description="LysM" evidence="5">
    <location>
        <begin position="196"/>
        <end position="240"/>
    </location>
</feature>
<gene>
    <name evidence="6" type="ORF">QYE76_066580</name>
</gene>
<name>A0AAD8SBA0_LOLMU</name>
<dbReference type="InterPro" id="IPR056563">
    <property type="entry name" value="LysM3_LYK4_5"/>
</dbReference>
<dbReference type="InterPro" id="IPR036779">
    <property type="entry name" value="LysM_dom_sf"/>
</dbReference>
<dbReference type="Gene3D" id="1.10.510.10">
    <property type="entry name" value="Transferase(Phosphotransferase) domain 1"/>
    <property type="match status" value="1"/>
</dbReference>
<evidence type="ECO:0000256" key="1">
    <source>
        <dbReference type="SAM" id="MobiDB-lite"/>
    </source>
</evidence>
<organism evidence="6 7">
    <name type="scientific">Lolium multiflorum</name>
    <name type="common">Italian ryegrass</name>
    <name type="synonym">Lolium perenne subsp. multiflorum</name>
    <dbReference type="NCBI Taxonomy" id="4521"/>
    <lineage>
        <taxon>Eukaryota</taxon>
        <taxon>Viridiplantae</taxon>
        <taxon>Streptophyta</taxon>
        <taxon>Embryophyta</taxon>
        <taxon>Tracheophyta</taxon>
        <taxon>Spermatophyta</taxon>
        <taxon>Magnoliopsida</taxon>
        <taxon>Liliopsida</taxon>
        <taxon>Poales</taxon>
        <taxon>Poaceae</taxon>
        <taxon>BOP clade</taxon>
        <taxon>Pooideae</taxon>
        <taxon>Poodae</taxon>
        <taxon>Poeae</taxon>
        <taxon>Poeae Chloroplast Group 2 (Poeae type)</taxon>
        <taxon>Loliodinae</taxon>
        <taxon>Loliinae</taxon>
        <taxon>Lolium</taxon>
    </lineage>
</organism>
<dbReference type="InterPro" id="IPR011009">
    <property type="entry name" value="Kinase-like_dom_sf"/>
</dbReference>
<dbReference type="EMBL" id="JAUUTY010000004">
    <property type="protein sequence ID" value="KAK1648775.1"/>
    <property type="molecule type" value="Genomic_DNA"/>
</dbReference>
<keyword evidence="2" id="KW-0812">Transmembrane</keyword>
<proteinExistence type="predicted"/>
<feature type="transmembrane region" description="Helical" evidence="2">
    <location>
        <begin position="276"/>
        <end position="299"/>
    </location>
</feature>
<dbReference type="Gene3D" id="3.30.200.20">
    <property type="entry name" value="Phosphorylase Kinase, domain 1"/>
    <property type="match status" value="1"/>
</dbReference>
<feature type="region of interest" description="Disordered" evidence="1">
    <location>
        <begin position="246"/>
        <end position="268"/>
    </location>
</feature>
<evidence type="ECO:0000259" key="4">
    <source>
        <dbReference type="PROSITE" id="PS50011"/>
    </source>
</evidence>
<dbReference type="InterPro" id="IPR056562">
    <property type="entry name" value="LysM2_CERK1_LYK3_4_5"/>
</dbReference>
<keyword evidence="7" id="KW-1185">Reference proteome</keyword>
<comment type="caution">
    <text evidence="6">The sequence shown here is derived from an EMBL/GenBank/DDBJ whole genome shotgun (WGS) entry which is preliminary data.</text>
</comment>
<evidence type="ECO:0000313" key="7">
    <source>
        <dbReference type="Proteomes" id="UP001231189"/>
    </source>
</evidence>
<dbReference type="GO" id="GO:0005524">
    <property type="term" value="F:ATP binding"/>
    <property type="evidence" value="ECO:0007669"/>
    <property type="project" value="InterPro"/>
</dbReference>
<keyword evidence="2" id="KW-1133">Transmembrane helix</keyword>
<feature type="domain" description="LysM" evidence="5">
    <location>
        <begin position="128"/>
        <end position="176"/>
    </location>
</feature>
<dbReference type="InterPro" id="IPR001245">
    <property type="entry name" value="Ser-Thr/Tyr_kinase_cat_dom"/>
</dbReference>
<feature type="compositionally biased region" description="Low complexity" evidence="1">
    <location>
        <begin position="663"/>
        <end position="678"/>
    </location>
</feature>
<feature type="domain" description="Protein kinase" evidence="4">
    <location>
        <begin position="318"/>
        <end position="654"/>
    </location>
</feature>
<evidence type="ECO:0000256" key="2">
    <source>
        <dbReference type="SAM" id="Phobius"/>
    </source>
</evidence>
<reference evidence="6" key="1">
    <citation type="submission" date="2023-07" db="EMBL/GenBank/DDBJ databases">
        <title>A chromosome-level genome assembly of Lolium multiflorum.</title>
        <authorList>
            <person name="Chen Y."/>
            <person name="Copetti D."/>
            <person name="Kolliker R."/>
            <person name="Studer B."/>
        </authorList>
    </citation>
    <scope>NUCLEOTIDE SEQUENCE</scope>
    <source>
        <strain evidence="6">02402/16</strain>
        <tissue evidence="6">Leaf</tissue>
    </source>
</reference>
<dbReference type="AlphaFoldDB" id="A0AAD8SBA0"/>
<keyword evidence="3" id="KW-0732">Signal</keyword>
<accession>A0AAD8SBA0</accession>
<dbReference type="SUPFAM" id="SSF56112">
    <property type="entry name" value="Protein kinase-like (PK-like)"/>
    <property type="match status" value="1"/>
</dbReference>
<dbReference type="Pfam" id="PF07714">
    <property type="entry name" value="PK_Tyr_Ser-Thr"/>
    <property type="match status" value="1"/>
</dbReference>
<dbReference type="InterPro" id="IPR052611">
    <property type="entry name" value="Plant_RLK_LysM"/>
</dbReference>
<dbReference type="Pfam" id="PF23472">
    <property type="entry name" value="LysM2_CERK1_LYK3_4_5"/>
    <property type="match status" value="1"/>
</dbReference>
<feature type="compositionally biased region" description="Pro residues" evidence="1">
    <location>
        <begin position="253"/>
        <end position="263"/>
    </location>
</feature>
<dbReference type="CDD" id="cd00118">
    <property type="entry name" value="LysM"/>
    <property type="match status" value="1"/>
</dbReference>
<dbReference type="SMART" id="SM00257">
    <property type="entry name" value="LysM"/>
    <property type="match status" value="1"/>
</dbReference>
<keyword evidence="2" id="KW-0472">Membrane</keyword>
<dbReference type="Proteomes" id="UP001231189">
    <property type="component" value="Unassembled WGS sequence"/>
</dbReference>
<dbReference type="PROSITE" id="PS51782">
    <property type="entry name" value="LYSM"/>
    <property type="match status" value="2"/>
</dbReference>
<evidence type="ECO:0000313" key="6">
    <source>
        <dbReference type="EMBL" id="KAK1648775.1"/>
    </source>
</evidence>
<dbReference type="InterPro" id="IPR056561">
    <property type="entry name" value="NFP_LYK_LysM1"/>
</dbReference>
<dbReference type="InterPro" id="IPR000719">
    <property type="entry name" value="Prot_kinase_dom"/>
</dbReference>
<dbReference type="PANTHER" id="PTHR45927:SF11">
    <property type="entry name" value="LYSM DOMAIN RECEPTOR-LIKE KINASE 4"/>
    <property type="match status" value="1"/>
</dbReference>
<evidence type="ECO:0000256" key="3">
    <source>
        <dbReference type="SAM" id="SignalP"/>
    </source>
</evidence>
<feature type="region of interest" description="Disordered" evidence="1">
    <location>
        <begin position="663"/>
        <end position="686"/>
    </location>
</feature>
<evidence type="ECO:0000259" key="5">
    <source>
        <dbReference type="PROSITE" id="PS51782"/>
    </source>
</evidence>
<dbReference type="PROSITE" id="PS50011">
    <property type="entry name" value="PROTEIN_KINASE_DOM"/>
    <property type="match status" value="1"/>
</dbReference>
<protein>
    <submittedName>
        <fullName evidence="6">Uncharacterized protein</fullName>
    </submittedName>
</protein>
<dbReference type="Pfam" id="PF23473">
    <property type="entry name" value="LysM3_LYK4_5"/>
    <property type="match status" value="1"/>
</dbReference>
<dbReference type="Gene3D" id="3.10.350.10">
    <property type="entry name" value="LysM domain"/>
    <property type="match status" value="1"/>
</dbReference>
<dbReference type="GO" id="GO:0005886">
    <property type="term" value="C:plasma membrane"/>
    <property type="evidence" value="ECO:0007669"/>
    <property type="project" value="UniProtKB-ARBA"/>
</dbReference>
<dbReference type="Pfam" id="PF23446">
    <property type="entry name" value="LysM1_NFP_LYK"/>
    <property type="match status" value="1"/>
</dbReference>
<feature type="chain" id="PRO_5042127700" evidence="3">
    <location>
        <begin position="30"/>
        <end position="686"/>
    </location>
</feature>
<dbReference type="PANTHER" id="PTHR45927">
    <property type="entry name" value="LYSM-DOMAIN RECEPTOR-LIKE KINASE-RELATED"/>
    <property type="match status" value="1"/>
</dbReference>
<dbReference type="PROSITE" id="PS51257">
    <property type="entry name" value="PROKAR_LIPOPROTEIN"/>
    <property type="match status" value="1"/>
</dbReference>